<dbReference type="RefSeq" id="YP_010649585.1">
    <property type="nucleotide sequence ID" value="NC_070770.1"/>
</dbReference>
<name>A0AAE8Y6L5_9CAUD</name>
<protein>
    <submittedName>
        <fullName evidence="1">Uncharacterized protein</fullName>
    </submittedName>
</protein>
<gene>
    <name evidence="1" type="primary">31</name>
    <name evidence="1" type="ORF">SEA_SARGE_31</name>
</gene>
<organism evidence="1 2">
    <name type="scientific">Arthrobacter phage Sarge</name>
    <dbReference type="NCBI Taxonomy" id="2885974"/>
    <lineage>
        <taxon>Viruses</taxon>
        <taxon>Duplodnaviria</taxon>
        <taxon>Heunggongvirae</taxon>
        <taxon>Uroviricota</taxon>
        <taxon>Caudoviricetes</taxon>
        <taxon>Sargevirus</taxon>
        <taxon>Sargevirus sarge</taxon>
    </lineage>
</organism>
<dbReference type="GeneID" id="77925139"/>
<evidence type="ECO:0000313" key="2">
    <source>
        <dbReference type="Proteomes" id="UP000827738"/>
    </source>
</evidence>
<reference evidence="1" key="1">
    <citation type="submission" date="2021-09" db="EMBL/GenBank/DDBJ databases">
        <authorList>
            <person name="Prude D.S."/>
            <person name="Stokes N.T."/>
            <person name="Pimienta A.M."/>
            <person name="Mendez E."/>
            <person name="Powell L.D."/>
            <person name="Woodhouse A.S."/>
            <person name="Cunningham F.J."/>
            <person name="Greenfield T.L."/>
            <person name="Smith J.A."/>
            <person name="Hatke H.L."/>
            <person name="Salama S."/>
            <person name="Beyer A.R."/>
            <person name="Klyczek K."/>
            <person name="Garlena R.A."/>
            <person name="Russell D.A."/>
            <person name="Pope W.H."/>
            <person name="Jacobs-Sera D."/>
            <person name="Hatfull G.F."/>
        </authorList>
    </citation>
    <scope>NUCLEOTIDE SEQUENCE</scope>
</reference>
<evidence type="ECO:0000313" key="1">
    <source>
        <dbReference type="EMBL" id="UDL14878.1"/>
    </source>
</evidence>
<sequence>MKHDQNHPPSIRDVNMDVLTVRELGELAELHGLRLLDVIAF</sequence>
<dbReference type="KEGG" id="vg:77925139"/>
<dbReference type="Proteomes" id="UP000827738">
    <property type="component" value="Segment"/>
</dbReference>
<keyword evidence="2" id="KW-1185">Reference proteome</keyword>
<accession>A0AAE8Y6L5</accession>
<dbReference type="EMBL" id="OK040780">
    <property type="protein sequence ID" value="UDL14878.1"/>
    <property type="molecule type" value="Genomic_DNA"/>
</dbReference>
<proteinExistence type="predicted"/>